<dbReference type="FunCoup" id="A0A6P8RE14">
    <property type="interactions" value="443"/>
</dbReference>
<dbReference type="PRINTS" id="PR01570">
    <property type="entry name" value="NPFFRECEPTOR"/>
</dbReference>
<evidence type="ECO:0000256" key="12">
    <source>
        <dbReference type="ARBA" id="ARBA00074417"/>
    </source>
</evidence>
<dbReference type="AlphaFoldDB" id="A0A6P8RE14"/>
<proteinExistence type="inferred from homology"/>
<dbReference type="CTD" id="64106"/>
<reference evidence="19" key="1">
    <citation type="submission" date="2025-08" db="UniProtKB">
        <authorList>
            <consortium name="RefSeq"/>
        </authorList>
    </citation>
    <scope>IDENTIFICATION</scope>
</reference>
<evidence type="ECO:0000256" key="9">
    <source>
        <dbReference type="ARBA" id="ARBA00023180"/>
    </source>
</evidence>
<evidence type="ECO:0000256" key="13">
    <source>
        <dbReference type="ARBA" id="ARBA00075893"/>
    </source>
</evidence>
<dbReference type="CDD" id="cd15981">
    <property type="entry name" value="7tmA_NPFFR1"/>
    <property type="match status" value="1"/>
</dbReference>
<feature type="transmembrane region" description="Helical" evidence="16">
    <location>
        <begin position="37"/>
        <end position="57"/>
    </location>
</feature>
<evidence type="ECO:0000256" key="5">
    <source>
        <dbReference type="ARBA" id="ARBA00023040"/>
    </source>
</evidence>
<evidence type="ECO:0000256" key="4">
    <source>
        <dbReference type="ARBA" id="ARBA00022989"/>
    </source>
</evidence>
<dbReference type="Proteomes" id="UP000515159">
    <property type="component" value="Chromosome 4"/>
</dbReference>
<dbReference type="GeneID" id="117359793"/>
<name>A0A6P8RE14_GEOSA</name>
<evidence type="ECO:0000256" key="11">
    <source>
        <dbReference type="ARBA" id="ARBA00025478"/>
    </source>
</evidence>
<evidence type="ECO:0000256" key="6">
    <source>
        <dbReference type="ARBA" id="ARBA00023136"/>
    </source>
</evidence>
<dbReference type="InterPro" id="IPR017452">
    <property type="entry name" value="GPCR_Rhodpsn_7TM"/>
</dbReference>
<dbReference type="PANTHER" id="PTHR24241:SF4">
    <property type="entry name" value="NEUROPEPTIDE FF RECEPTOR 1"/>
    <property type="match status" value="1"/>
</dbReference>
<keyword evidence="7" id="KW-1015">Disulfide bond</keyword>
<evidence type="ECO:0000256" key="7">
    <source>
        <dbReference type="ARBA" id="ARBA00023157"/>
    </source>
</evidence>
<dbReference type="Pfam" id="PF00001">
    <property type="entry name" value="7tm_1"/>
    <property type="match status" value="1"/>
</dbReference>
<gene>
    <name evidence="19" type="primary">NPFFR1</name>
</gene>
<dbReference type="InterPro" id="IPR005396">
    <property type="entry name" value="NPFF_rcpt_1"/>
</dbReference>
<keyword evidence="4 16" id="KW-1133">Transmembrane helix</keyword>
<dbReference type="PRINTS" id="PR01571">
    <property type="entry name" value="NPFFRECEPTR1"/>
</dbReference>
<dbReference type="OrthoDB" id="5975505at2759"/>
<dbReference type="FunFam" id="1.20.1070.10:FF:000153">
    <property type="entry name" value="Neuropeptide FF receptor 1"/>
    <property type="match status" value="1"/>
</dbReference>
<keyword evidence="3 15" id="KW-0812">Transmembrane</keyword>
<evidence type="ECO:0000256" key="10">
    <source>
        <dbReference type="ARBA" id="ARBA00023224"/>
    </source>
</evidence>
<evidence type="ECO:0000313" key="18">
    <source>
        <dbReference type="Proteomes" id="UP000515159"/>
    </source>
</evidence>
<dbReference type="PRINTS" id="PR00237">
    <property type="entry name" value="GPCRRHODOPSN"/>
</dbReference>
<evidence type="ECO:0000256" key="16">
    <source>
        <dbReference type="SAM" id="Phobius"/>
    </source>
</evidence>
<evidence type="ECO:0000256" key="1">
    <source>
        <dbReference type="ARBA" id="ARBA00004651"/>
    </source>
</evidence>
<evidence type="ECO:0000313" key="19">
    <source>
        <dbReference type="RefSeq" id="XP_033798936.1"/>
    </source>
</evidence>
<keyword evidence="10 15" id="KW-0807">Transducer</keyword>
<feature type="transmembrane region" description="Helical" evidence="16">
    <location>
        <begin position="264"/>
        <end position="290"/>
    </location>
</feature>
<evidence type="ECO:0000256" key="14">
    <source>
        <dbReference type="ARBA" id="ARBA00082066"/>
    </source>
</evidence>
<keyword evidence="2" id="KW-1003">Cell membrane</keyword>
<keyword evidence="5 15" id="KW-0297">G-protein coupled receptor</keyword>
<comment type="function">
    <text evidence="11">Receptor for NPAF (A-18-F-amide) and NPFF (F-8-F-amide) neuropeptides, also known as morphine-modulating peptides. Can also be activated by a variety of naturally occurring or synthetic FMRF-amide like ligands. This receptor mediates its action by association with G proteins that activate a phosphatidylinositol-calcium second messenger system.</text>
</comment>
<feature type="transmembrane region" description="Helical" evidence="16">
    <location>
        <begin position="115"/>
        <end position="138"/>
    </location>
</feature>
<dbReference type="SMART" id="SM01381">
    <property type="entry name" value="7TM_GPCR_Srsx"/>
    <property type="match status" value="1"/>
</dbReference>
<protein>
    <recommendedName>
        <fullName evidence="12">Neuropeptide FF receptor 1</fullName>
    </recommendedName>
    <alternativeName>
        <fullName evidence="14">G-protein coupled receptor 147</fullName>
    </alternativeName>
    <alternativeName>
        <fullName evidence="13">RFamide-related peptide receptor OT7T022</fullName>
    </alternativeName>
</protein>
<dbReference type="PROSITE" id="PS00237">
    <property type="entry name" value="G_PROTEIN_RECEP_F1_1"/>
    <property type="match status" value="1"/>
</dbReference>
<dbReference type="GO" id="GO:0008188">
    <property type="term" value="F:neuropeptide receptor activity"/>
    <property type="evidence" value="ECO:0007669"/>
    <property type="project" value="InterPro"/>
</dbReference>
<dbReference type="InterPro" id="IPR005395">
    <property type="entry name" value="NPFF_rcpt"/>
</dbReference>
<dbReference type="PANTHER" id="PTHR24241">
    <property type="entry name" value="NEUROPEPTIDE RECEPTOR-RELATED G-PROTEIN COUPLED RECEPTOR"/>
    <property type="match status" value="1"/>
</dbReference>
<keyword evidence="8 15" id="KW-0675">Receptor</keyword>
<evidence type="ECO:0000256" key="15">
    <source>
        <dbReference type="RuleBase" id="RU000688"/>
    </source>
</evidence>
<dbReference type="GO" id="GO:0005886">
    <property type="term" value="C:plasma membrane"/>
    <property type="evidence" value="ECO:0007669"/>
    <property type="project" value="UniProtKB-SubCell"/>
</dbReference>
<evidence type="ECO:0000259" key="17">
    <source>
        <dbReference type="PROSITE" id="PS50262"/>
    </source>
</evidence>
<evidence type="ECO:0000256" key="2">
    <source>
        <dbReference type="ARBA" id="ARBA00022475"/>
    </source>
</evidence>
<dbReference type="SUPFAM" id="SSF81321">
    <property type="entry name" value="Family A G protein-coupled receptor-like"/>
    <property type="match status" value="1"/>
</dbReference>
<dbReference type="InterPro" id="IPR000276">
    <property type="entry name" value="GPCR_Rhodpsn"/>
</dbReference>
<feature type="domain" description="G-protein coupled receptors family 1 profile" evidence="17">
    <location>
        <begin position="16"/>
        <end position="287"/>
    </location>
</feature>
<keyword evidence="6 16" id="KW-0472">Membrane</keyword>
<comment type="subcellular location">
    <subcellularLocation>
        <location evidence="1">Cell membrane</location>
        <topology evidence="1">Multi-pass membrane protein</topology>
    </subcellularLocation>
</comment>
<evidence type="ECO:0000256" key="3">
    <source>
        <dbReference type="ARBA" id="ARBA00022692"/>
    </source>
</evidence>
<dbReference type="PROSITE" id="PS50262">
    <property type="entry name" value="G_PROTEIN_RECEP_F1_2"/>
    <property type="match status" value="1"/>
</dbReference>
<dbReference type="GO" id="GO:0042277">
    <property type="term" value="F:peptide binding"/>
    <property type="evidence" value="ECO:0007669"/>
    <property type="project" value="TreeGrafter"/>
</dbReference>
<accession>A0A6P8RE14</accession>
<feature type="transmembrane region" description="Helical" evidence="16">
    <location>
        <begin position="171"/>
        <end position="193"/>
    </location>
</feature>
<dbReference type="Gene3D" id="1.20.1070.10">
    <property type="entry name" value="Rhodopsin 7-helix transmembrane proteins"/>
    <property type="match status" value="1"/>
</dbReference>
<dbReference type="InParanoid" id="A0A6P8RE14"/>
<comment type="similarity">
    <text evidence="15">Belongs to the G-protein coupled receptor 1 family.</text>
</comment>
<dbReference type="KEGG" id="gsh:117359793"/>
<dbReference type="RefSeq" id="XP_033798936.1">
    <property type="nucleotide sequence ID" value="XM_033943045.1"/>
</dbReference>
<feature type="transmembrane region" description="Helical" evidence="16">
    <location>
        <begin position="6"/>
        <end position="25"/>
    </location>
</feature>
<organism evidence="18 19">
    <name type="scientific">Geotrypetes seraphini</name>
    <name type="common">Gaboon caecilian</name>
    <name type="synonym">Caecilia seraphini</name>
    <dbReference type="NCBI Taxonomy" id="260995"/>
    <lineage>
        <taxon>Eukaryota</taxon>
        <taxon>Metazoa</taxon>
        <taxon>Chordata</taxon>
        <taxon>Craniata</taxon>
        <taxon>Vertebrata</taxon>
        <taxon>Euteleostomi</taxon>
        <taxon>Amphibia</taxon>
        <taxon>Gymnophiona</taxon>
        <taxon>Geotrypetes</taxon>
    </lineage>
</organism>
<sequence>MFILAYVFIFLMCMVGNMLVCFIVLKNRQMRTVTNIFILNLAISDLLVGIFCMPTTLVDNLITGWPFDNFMCKMSGLVQGMSVSASVFTLVAIAVERFRCIVYPFREKLTPRKAIVTIFVIWVLALIIMCPSAVTLTVTREEYHFMVDNYNNSYPFYSCWEAWPDKEMRKVYTMVLFSHIYLAPLTLIVIMYARIAFKLFKSSVPIQASQSEENERRRVSKRMIRVINMLIIVALFFTLSWLPLWTLMLLTDYGKLSEYQLNMIAVYIFPFAHWLAFFNSSVNPIIYGYFNENFRRGFQEVFKVQFCSIGREHRVTYSERKSSGMLFRGRKRIFIEVQPSDFMPASDSSQNHPAKAGLFSLRSGKVAHHGIMVEDLDNRDNSNNTVSIPAWDI</sequence>
<keyword evidence="9" id="KW-0325">Glycoprotein</keyword>
<dbReference type="GO" id="GO:0032870">
    <property type="term" value="P:cellular response to hormone stimulus"/>
    <property type="evidence" value="ECO:0007669"/>
    <property type="project" value="TreeGrafter"/>
</dbReference>
<feature type="transmembrane region" description="Helical" evidence="16">
    <location>
        <begin position="77"/>
        <end position="95"/>
    </location>
</feature>
<feature type="transmembrane region" description="Helical" evidence="16">
    <location>
        <begin position="226"/>
        <end position="244"/>
    </location>
</feature>
<keyword evidence="18" id="KW-1185">Reference proteome</keyword>
<evidence type="ECO:0000256" key="8">
    <source>
        <dbReference type="ARBA" id="ARBA00023170"/>
    </source>
</evidence>